<dbReference type="AlphaFoldDB" id="A0A7U2N259"/>
<protein>
    <submittedName>
        <fullName evidence="2">Uncharacterized protein</fullName>
    </submittedName>
</protein>
<keyword evidence="1" id="KW-0472">Membrane</keyword>
<dbReference type="VEuPathDB" id="FungiDB:F9C07_12126"/>
<organism evidence="2 3">
    <name type="scientific">Aspergillus flavus (strain ATCC 200026 / FGSC A1120 / IAM 13836 / NRRL 3357 / JCM 12722 / SRRC 167)</name>
    <dbReference type="NCBI Taxonomy" id="332952"/>
    <lineage>
        <taxon>Eukaryota</taxon>
        <taxon>Fungi</taxon>
        <taxon>Dikarya</taxon>
        <taxon>Ascomycota</taxon>
        <taxon>Pezizomycotina</taxon>
        <taxon>Eurotiomycetes</taxon>
        <taxon>Eurotiomycetidae</taxon>
        <taxon>Eurotiales</taxon>
        <taxon>Aspergillaceae</taxon>
        <taxon>Aspergillus</taxon>
        <taxon>Aspergillus subgen. Circumdati</taxon>
    </lineage>
</organism>
<keyword evidence="1" id="KW-1133">Transmembrane helix</keyword>
<dbReference type="EMBL" id="CP044623">
    <property type="protein sequence ID" value="QRD94164.1"/>
    <property type="molecule type" value="Genomic_DNA"/>
</dbReference>
<name>A0A7U2N259_ASPFN</name>
<accession>A0A7U2N259</accession>
<evidence type="ECO:0000256" key="1">
    <source>
        <dbReference type="SAM" id="Phobius"/>
    </source>
</evidence>
<evidence type="ECO:0000313" key="3">
    <source>
        <dbReference type="Proteomes" id="UP000596276"/>
    </source>
</evidence>
<keyword evidence="3" id="KW-1185">Reference proteome</keyword>
<feature type="transmembrane region" description="Helical" evidence="1">
    <location>
        <begin position="12"/>
        <end position="37"/>
    </location>
</feature>
<evidence type="ECO:0000313" key="2">
    <source>
        <dbReference type="EMBL" id="QRD94164.1"/>
    </source>
</evidence>
<dbReference type="Proteomes" id="UP000596276">
    <property type="component" value="Chromosome 6"/>
</dbReference>
<gene>
    <name evidence="2" type="ORF">F9C07_12126</name>
</gene>
<sequence length="55" mass="6197">MKILPGSMYWASVGVLIGIQVTLILGQFIEAIFWVIIELNPNVNIRYLVESSSFL</sequence>
<keyword evidence="1" id="KW-0812">Transmembrane</keyword>
<proteinExistence type="predicted"/>
<reference evidence="3" key="1">
    <citation type="journal article" date="2021" name="G3 (Bethesda)">
        <title>Chromosome assembled and annotated genome sequence of Aspergillus flavus NRRL 3357.</title>
        <authorList>
            <person name="Skerker J.M."/>
            <person name="Pianalto K.M."/>
            <person name="Mondo S.J."/>
            <person name="Yang K."/>
            <person name="Arkin A.P."/>
            <person name="Keller N.P."/>
            <person name="Grigoriev I.V."/>
            <person name="Louise Glass N.L."/>
        </authorList>
    </citation>
    <scope>NUCLEOTIDE SEQUENCE [LARGE SCALE GENOMIC DNA]</scope>
    <source>
        <strain evidence="3">ATCC 200026 / FGSC A1120 / IAM 13836 / NRRL 3357 / JCM 12722 / SRRC 167</strain>
    </source>
</reference>